<dbReference type="SUPFAM" id="SSF53335">
    <property type="entry name" value="S-adenosyl-L-methionine-dependent methyltransferases"/>
    <property type="match status" value="1"/>
</dbReference>
<name>A0A6N8FSS7_9CHRO</name>
<dbReference type="InterPro" id="IPR029063">
    <property type="entry name" value="SAM-dependent_MTases_sf"/>
</dbReference>
<proteinExistence type="predicted"/>
<evidence type="ECO:0000256" key="1">
    <source>
        <dbReference type="SAM" id="Phobius"/>
    </source>
</evidence>
<dbReference type="CDD" id="cd02440">
    <property type="entry name" value="AdoMet_MTases"/>
    <property type="match status" value="1"/>
</dbReference>
<reference evidence="2 3" key="1">
    <citation type="journal article" date="2019" name="Front. Microbiol.">
        <title>Genomic Features for Desiccation Tolerance and Sugar Biosynthesis in the Extremophile Gloeocapsopsis sp. UTEX B3054.</title>
        <authorList>
            <person name="Urrejola C."/>
            <person name="Alcorta J."/>
            <person name="Salas L."/>
            <person name="Vasquez M."/>
            <person name="Polz M.F."/>
            <person name="Vicuna R."/>
            <person name="Diez B."/>
        </authorList>
    </citation>
    <scope>NUCLEOTIDE SEQUENCE [LARGE SCALE GENOMIC DNA]</scope>
    <source>
        <strain evidence="2 3">1H9</strain>
    </source>
</reference>
<dbReference type="Proteomes" id="UP000441797">
    <property type="component" value="Unassembled WGS sequence"/>
</dbReference>
<evidence type="ECO:0000313" key="2">
    <source>
        <dbReference type="EMBL" id="MUL35804.1"/>
    </source>
</evidence>
<keyword evidence="3" id="KW-1185">Reference proteome</keyword>
<sequence length="228" mass="26343">MLKKIHKKFYNSVNYASKQISRKGIYSFLENEFTQIQAKEKVLNVGAGGDIGLLINEYAQKNDFQVVSLDIDAQTNPDIVGDICTYNFGDKDIFDCIVVCEVLEHVSLPHLAIEQIYTLLKQNGRLILTVPFIFPLHCRPYDYYRFTKYGLAFLLKKFRYLNIIERNSWADAINVLILRLVKEKRKKTIMIAPFLITFSCLLIPVNWLFAKIIPTDFITTGYVVTAKK</sequence>
<comment type="caution">
    <text evidence="2">The sequence shown here is derived from an EMBL/GenBank/DDBJ whole genome shotgun (WGS) entry which is preliminary data.</text>
</comment>
<evidence type="ECO:0008006" key="4">
    <source>
        <dbReference type="Google" id="ProtNLM"/>
    </source>
</evidence>
<dbReference type="RefSeq" id="WP_105221909.1">
    <property type="nucleotide sequence ID" value="NZ_CAWNSU010000122.1"/>
</dbReference>
<dbReference type="AlphaFoldDB" id="A0A6N8FSS7"/>
<keyword evidence="1" id="KW-1133">Transmembrane helix</keyword>
<dbReference type="OrthoDB" id="421066at2"/>
<dbReference type="Pfam" id="PF13489">
    <property type="entry name" value="Methyltransf_23"/>
    <property type="match status" value="1"/>
</dbReference>
<keyword evidence="1" id="KW-0472">Membrane</keyword>
<keyword evidence="1" id="KW-0812">Transmembrane</keyword>
<accession>A0A6N8FSS7</accession>
<protein>
    <recommendedName>
        <fullName evidence="4">Methyltransferase type 11</fullName>
    </recommendedName>
</protein>
<gene>
    <name evidence="2" type="ORF">BWI75_05420</name>
</gene>
<organism evidence="2 3">
    <name type="scientific">Gloeocapsopsis dulcis AAB1 = 1H9</name>
    <dbReference type="NCBI Taxonomy" id="1433147"/>
    <lineage>
        <taxon>Bacteria</taxon>
        <taxon>Bacillati</taxon>
        <taxon>Cyanobacteriota</taxon>
        <taxon>Cyanophyceae</taxon>
        <taxon>Oscillatoriophycideae</taxon>
        <taxon>Chroococcales</taxon>
        <taxon>Chroococcaceae</taxon>
        <taxon>Gloeocapsopsis</taxon>
        <taxon>Gloeocapsopsis dulcis</taxon>
    </lineage>
</organism>
<evidence type="ECO:0000313" key="3">
    <source>
        <dbReference type="Proteomes" id="UP000441797"/>
    </source>
</evidence>
<feature type="transmembrane region" description="Helical" evidence="1">
    <location>
        <begin position="189"/>
        <end position="209"/>
    </location>
</feature>
<dbReference type="EMBL" id="NAPY01000006">
    <property type="protein sequence ID" value="MUL35804.1"/>
    <property type="molecule type" value="Genomic_DNA"/>
</dbReference>
<dbReference type="Gene3D" id="3.40.50.150">
    <property type="entry name" value="Vaccinia Virus protein VP39"/>
    <property type="match status" value="1"/>
</dbReference>